<reference evidence="8" key="1">
    <citation type="submission" date="2011-11" db="EMBL/GenBank/DDBJ databases">
        <title>Complete sequence of Desulfosporosinus orientis DSM 765.</title>
        <authorList>
            <person name="Lucas S."/>
            <person name="Han J."/>
            <person name="Lapidus A."/>
            <person name="Cheng J.-F."/>
            <person name="Goodwin L."/>
            <person name="Pitluck S."/>
            <person name="Peters L."/>
            <person name="Ovchinnikova G."/>
            <person name="Teshima H."/>
            <person name="Detter J.C."/>
            <person name="Han C."/>
            <person name="Tapia R."/>
            <person name="Land M."/>
            <person name="Hauser L."/>
            <person name="Kyrpides N."/>
            <person name="Ivanova N."/>
            <person name="Pagani I."/>
            <person name="Pester M."/>
            <person name="Spring S."/>
            <person name="Ollivier B."/>
            <person name="Rattei T."/>
            <person name="Klenk H.-P."/>
            <person name="Wagner M."/>
            <person name="Loy A."/>
            <person name="Woyke T."/>
        </authorList>
    </citation>
    <scope>NUCLEOTIDE SEQUENCE [LARGE SCALE GENOMIC DNA]</scope>
    <source>
        <strain evidence="8">ATCC 19365 / DSM 765 / NCIMB 8382 / VKM B-1628</strain>
    </source>
</reference>
<evidence type="ECO:0000313" key="7">
    <source>
        <dbReference type="EMBL" id="AET68522.1"/>
    </source>
</evidence>
<dbReference type="Gene3D" id="1.10.8.60">
    <property type="match status" value="1"/>
</dbReference>
<dbReference type="SUPFAM" id="SSF52540">
    <property type="entry name" value="P-loop containing nucleoside triphosphate hydrolases"/>
    <property type="match status" value="1"/>
</dbReference>
<dbReference type="PRINTS" id="PR01590">
    <property type="entry name" value="HTHFIS"/>
</dbReference>
<keyword evidence="4" id="KW-0804">Transcription</keyword>
<dbReference type="InterPro" id="IPR058031">
    <property type="entry name" value="AAA_lid_NorR"/>
</dbReference>
<dbReference type="CDD" id="cd00130">
    <property type="entry name" value="PAS"/>
    <property type="match status" value="1"/>
</dbReference>
<dbReference type="PROSITE" id="PS00688">
    <property type="entry name" value="SIGMA54_INTERACT_3"/>
    <property type="match status" value="1"/>
</dbReference>
<dbReference type="InterPro" id="IPR009057">
    <property type="entry name" value="Homeodomain-like_sf"/>
</dbReference>
<dbReference type="eggNOG" id="COG3829">
    <property type="taxonomic scope" value="Bacteria"/>
</dbReference>
<dbReference type="FunFam" id="3.40.50.300:FF:000006">
    <property type="entry name" value="DNA-binding transcriptional regulator NtrC"/>
    <property type="match status" value="1"/>
</dbReference>
<dbReference type="CDD" id="cd00009">
    <property type="entry name" value="AAA"/>
    <property type="match status" value="1"/>
</dbReference>
<evidence type="ECO:0000256" key="2">
    <source>
        <dbReference type="ARBA" id="ARBA00022840"/>
    </source>
</evidence>
<dbReference type="RefSeq" id="WP_014185330.1">
    <property type="nucleotide sequence ID" value="NC_016584.1"/>
</dbReference>
<dbReference type="SMART" id="SM00382">
    <property type="entry name" value="AAA"/>
    <property type="match status" value="1"/>
</dbReference>
<dbReference type="InterPro" id="IPR003593">
    <property type="entry name" value="AAA+_ATPase"/>
</dbReference>
<dbReference type="Gene3D" id="3.30.450.20">
    <property type="entry name" value="PAS domain"/>
    <property type="match status" value="1"/>
</dbReference>
<evidence type="ECO:0000256" key="1">
    <source>
        <dbReference type="ARBA" id="ARBA00022741"/>
    </source>
</evidence>
<accession>G7WGT6</accession>
<evidence type="ECO:0000259" key="6">
    <source>
        <dbReference type="PROSITE" id="PS50112"/>
    </source>
</evidence>
<feature type="domain" description="Sigma-54 factor interaction" evidence="5">
    <location>
        <begin position="174"/>
        <end position="404"/>
    </location>
</feature>
<dbReference type="EMBL" id="CP003108">
    <property type="protein sequence ID" value="AET68522.1"/>
    <property type="molecule type" value="Genomic_DNA"/>
</dbReference>
<dbReference type="Gene3D" id="3.40.50.300">
    <property type="entry name" value="P-loop containing nucleotide triphosphate hydrolases"/>
    <property type="match status" value="1"/>
</dbReference>
<dbReference type="InterPro" id="IPR025662">
    <property type="entry name" value="Sigma_54_int_dom_ATP-bd_1"/>
</dbReference>
<dbReference type="Pfam" id="PF25601">
    <property type="entry name" value="AAA_lid_14"/>
    <property type="match status" value="1"/>
</dbReference>
<gene>
    <name evidence="7" type="ordered locus">Desor_2999</name>
</gene>
<dbReference type="PROSITE" id="PS50112">
    <property type="entry name" value="PAS"/>
    <property type="match status" value="1"/>
</dbReference>
<evidence type="ECO:0000256" key="3">
    <source>
        <dbReference type="ARBA" id="ARBA00023015"/>
    </source>
</evidence>
<keyword evidence="1" id="KW-0547">Nucleotide-binding</keyword>
<dbReference type="KEGG" id="dor:Desor_2999"/>
<keyword evidence="2" id="KW-0067">ATP-binding</keyword>
<dbReference type="GO" id="GO:0005524">
    <property type="term" value="F:ATP binding"/>
    <property type="evidence" value="ECO:0007669"/>
    <property type="project" value="UniProtKB-KW"/>
</dbReference>
<evidence type="ECO:0000313" key="8">
    <source>
        <dbReference type="Proteomes" id="UP000006346"/>
    </source>
</evidence>
<dbReference type="Pfam" id="PF02954">
    <property type="entry name" value="HTH_8"/>
    <property type="match status" value="1"/>
</dbReference>
<keyword evidence="7" id="KW-0238">DNA-binding</keyword>
<evidence type="ECO:0000259" key="5">
    <source>
        <dbReference type="PROSITE" id="PS50045"/>
    </source>
</evidence>
<dbReference type="PROSITE" id="PS50045">
    <property type="entry name" value="SIGMA54_INTERACT_4"/>
    <property type="match status" value="1"/>
</dbReference>
<dbReference type="GO" id="GO:0006355">
    <property type="term" value="P:regulation of DNA-templated transcription"/>
    <property type="evidence" value="ECO:0007669"/>
    <property type="project" value="InterPro"/>
</dbReference>
<dbReference type="Pfam" id="PF00158">
    <property type="entry name" value="Sigma54_activat"/>
    <property type="match status" value="1"/>
</dbReference>
<dbReference type="PROSITE" id="PS00675">
    <property type="entry name" value="SIGMA54_INTERACT_1"/>
    <property type="match status" value="1"/>
</dbReference>
<dbReference type="Proteomes" id="UP000006346">
    <property type="component" value="Chromosome"/>
</dbReference>
<dbReference type="Gene3D" id="1.10.10.60">
    <property type="entry name" value="Homeodomain-like"/>
    <property type="match status" value="1"/>
</dbReference>
<name>G7WGT6_DESOD</name>
<reference evidence="7 8" key="2">
    <citation type="journal article" date="2012" name="J. Bacteriol.">
        <title>Complete genome sequences of Desulfosporosinus orientis DSM765T, Desulfosporosinus youngiae DSM17734T, Desulfosporosinus meridiei DSM13257T, and Desulfosporosinus acidiphilus DSM22704T.</title>
        <authorList>
            <person name="Pester M."/>
            <person name="Brambilla E."/>
            <person name="Alazard D."/>
            <person name="Rattei T."/>
            <person name="Weinmaier T."/>
            <person name="Han J."/>
            <person name="Lucas S."/>
            <person name="Lapidus A."/>
            <person name="Cheng J.F."/>
            <person name="Goodwin L."/>
            <person name="Pitluck S."/>
            <person name="Peters L."/>
            <person name="Ovchinnikova G."/>
            <person name="Teshima H."/>
            <person name="Detter J.C."/>
            <person name="Han C.S."/>
            <person name="Tapia R."/>
            <person name="Land M.L."/>
            <person name="Hauser L."/>
            <person name="Kyrpides N.C."/>
            <person name="Ivanova N.N."/>
            <person name="Pagani I."/>
            <person name="Huntmann M."/>
            <person name="Wei C.L."/>
            <person name="Davenport K.W."/>
            <person name="Daligault H."/>
            <person name="Chain P.S."/>
            <person name="Chen A."/>
            <person name="Mavromatis K."/>
            <person name="Markowitz V."/>
            <person name="Szeto E."/>
            <person name="Mikhailova N."/>
            <person name="Pati A."/>
            <person name="Wagner M."/>
            <person name="Woyke T."/>
            <person name="Ollivier B."/>
            <person name="Klenk H.P."/>
            <person name="Spring S."/>
            <person name="Loy A."/>
        </authorList>
    </citation>
    <scope>NUCLEOTIDE SEQUENCE [LARGE SCALE GENOMIC DNA]</scope>
    <source>
        <strain evidence="8">ATCC 19365 / DSM 765 / NCIMB 8382 / VKM B-1628</strain>
    </source>
</reference>
<proteinExistence type="predicted"/>
<protein>
    <submittedName>
        <fullName evidence="7">Transcriptional regulator containing PAS, AAA-type ATPase, and DNA-binding domains</fullName>
    </submittedName>
</protein>
<dbReference type="InterPro" id="IPR027417">
    <property type="entry name" value="P-loop_NTPase"/>
</dbReference>
<dbReference type="PANTHER" id="PTHR32071">
    <property type="entry name" value="TRANSCRIPTIONAL REGULATORY PROTEIN"/>
    <property type="match status" value="1"/>
</dbReference>
<dbReference type="GO" id="GO:0043565">
    <property type="term" value="F:sequence-specific DNA binding"/>
    <property type="evidence" value="ECO:0007669"/>
    <property type="project" value="InterPro"/>
</dbReference>
<dbReference type="PATRIC" id="fig|768706.3.peg.3013"/>
<dbReference type="InterPro" id="IPR000014">
    <property type="entry name" value="PAS"/>
</dbReference>
<evidence type="ECO:0000256" key="4">
    <source>
        <dbReference type="ARBA" id="ARBA00023163"/>
    </source>
</evidence>
<dbReference type="AlphaFoldDB" id="G7WGT6"/>
<dbReference type="InterPro" id="IPR035965">
    <property type="entry name" value="PAS-like_dom_sf"/>
</dbReference>
<dbReference type="OrthoDB" id="9803970at2"/>
<sequence length="482" mass="55249">MKNEQNNFDLPENKILHLFINNPYEGVFYIDENRIIRYINESVVKYNNLTREEIVGHSIDHKFKNLKFDVENIDRVIKTQTYEPLKYVKIDRTSFIASKSPVYRDEKFVGVFCRYISIDAKDVGRILNENWVDILSGFQMKDIMLNVSQTIMELNSYKDEFNKSNKALLGIENIIGNTPIMIELKKRILKVSQSPSTVLITGESGTGKELFAQAIHFHGDRSSHPFVKVNCAAIPENLLESELFGYEEGAFTGARKAGKMGKFELANQGTIFLDEIGDMPLIMQAKLLRVLQEKVIERLGSEKTIPVDVRVITATNKNLPALVEKGTFREDLYYRINVINLHAPPLRERKQDILKLANYFVLELNKNLNLSIVGITSKAQKLLVDYDWPGNIRELKNVLESAMNFSLGSMLDMDAFQYLHNLHSISKKSCDSQMLKTRLEETEKEQLISVLEKCDGNRKKAASLLNLSKSTLYRLMVKHDLL</sequence>
<organism evidence="7 8">
    <name type="scientific">Desulfosporosinus orientis (strain ATCC 19365 / DSM 765 / NCIMB 8382 / VKM B-1628 / Singapore I)</name>
    <name type="common">Desulfotomaculum orientis</name>
    <dbReference type="NCBI Taxonomy" id="768706"/>
    <lineage>
        <taxon>Bacteria</taxon>
        <taxon>Bacillati</taxon>
        <taxon>Bacillota</taxon>
        <taxon>Clostridia</taxon>
        <taxon>Eubacteriales</taxon>
        <taxon>Desulfitobacteriaceae</taxon>
        <taxon>Desulfosporosinus</taxon>
    </lineage>
</organism>
<dbReference type="HOGENOM" id="CLU_000445_8_1_9"/>
<dbReference type="SUPFAM" id="SSF46689">
    <property type="entry name" value="Homeodomain-like"/>
    <property type="match status" value="1"/>
</dbReference>
<dbReference type="InterPro" id="IPR025944">
    <property type="entry name" value="Sigma_54_int_dom_CS"/>
</dbReference>
<keyword evidence="8" id="KW-1185">Reference proteome</keyword>
<keyword evidence="3" id="KW-0805">Transcription regulation</keyword>
<dbReference type="PANTHER" id="PTHR32071:SF57">
    <property type="entry name" value="C4-DICARBOXYLATE TRANSPORT TRANSCRIPTIONAL REGULATORY PROTEIN DCTD"/>
    <property type="match status" value="1"/>
</dbReference>
<dbReference type="InterPro" id="IPR002078">
    <property type="entry name" value="Sigma_54_int"/>
</dbReference>
<dbReference type="InterPro" id="IPR002197">
    <property type="entry name" value="HTH_Fis"/>
</dbReference>
<dbReference type="SUPFAM" id="SSF55785">
    <property type="entry name" value="PYP-like sensor domain (PAS domain)"/>
    <property type="match status" value="1"/>
</dbReference>
<feature type="domain" description="PAS" evidence="6">
    <location>
        <begin position="12"/>
        <end position="58"/>
    </location>
</feature>